<reference evidence="2 3" key="1">
    <citation type="submission" date="2015-08" db="EMBL/GenBank/DDBJ databases">
        <title>Complete genome sequence of Rufibacter tibetensis strain 1351t, a radiation-resistant bacterium from tibet plateau.</title>
        <authorList>
            <person name="Dai J."/>
        </authorList>
    </citation>
    <scope>NUCLEOTIDE SEQUENCE [LARGE SCALE GENOMIC DNA]</scope>
    <source>
        <strain evidence="2 3">1351</strain>
        <plasmid evidence="2 3">1</plasmid>
    </source>
</reference>
<dbReference type="PATRIC" id="fig|512763.3.peg.4854"/>
<gene>
    <name evidence="2" type="ORF">DC20_22010</name>
</gene>
<keyword evidence="2" id="KW-0614">Plasmid</keyword>
<dbReference type="Proteomes" id="UP000061382">
    <property type="component" value="Plasmid 1"/>
</dbReference>
<feature type="chain" id="PRO_5006012749" evidence="1">
    <location>
        <begin position="26"/>
        <end position="419"/>
    </location>
</feature>
<evidence type="ECO:0000256" key="1">
    <source>
        <dbReference type="SAM" id="SignalP"/>
    </source>
</evidence>
<geneLocation type="plasmid" evidence="2 3">
    <name>1</name>
</geneLocation>
<sequence>MKKHFLKLLIFIYLFMAGATLPALAQHEGFLYGEVTLTNNERFKGQILWSAGQRMWVDMMTVEKKDNPVLKYLNSEQLERLSQEETQEEMDWGFMNLWKNRYPSRKHTLRCRFGDMAAIRVTGSYEAVITLKNGQKVNIYTNKDPEYKDQLGKRIAVIHSGKEKKYVEWGSIERITFMPTPSKLHYLKAEPLYGTITTRNGFAYKGQVQWDMDEYLTTNWLNGKSREGENISIRFQEVASVRPKEDGALVKLHSGKEVYLQDNSNVNRKNQGIVVQHPTWGRVYIRWRNFKEAVFTPYPIDASFGYSAFQKPKPLRGTISTGNLTWKGFFIYDLDEKLDMETLDGWDKAGALRQVPFRYISKISPIDDSHAAVVLKDGQKLLLGDRSDVSEKNWGIMVWPQPSKYKYIPWNKVIHVMFD</sequence>
<keyword evidence="3" id="KW-1185">Reference proteome</keyword>
<keyword evidence="1" id="KW-0732">Signal</keyword>
<protein>
    <submittedName>
        <fullName evidence="2">Uncharacterized protein</fullName>
    </submittedName>
</protein>
<evidence type="ECO:0000313" key="2">
    <source>
        <dbReference type="EMBL" id="ALJ01721.1"/>
    </source>
</evidence>
<name>A0A0N7HXD2_9BACT</name>
<dbReference type="EMBL" id="CP012644">
    <property type="protein sequence ID" value="ALJ01721.1"/>
    <property type="molecule type" value="Genomic_DNA"/>
</dbReference>
<proteinExistence type="predicted"/>
<organism evidence="2 3">
    <name type="scientific">Rufibacter tibetensis</name>
    <dbReference type="NCBI Taxonomy" id="512763"/>
    <lineage>
        <taxon>Bacteria</taxon>
        <taxon>Pseudomonadati</taxon>
        <taxon>Bacteroidota</taxon>
        <taxon>Cytophagia</taxon>
        <taxon>Cytophagales</taxon>
        <taxon>Hymenobacteraceae</taxon>
        <taxon>Rufibacter</taxon>
    </lineage>
</organism>
<feature type="signal peptide" evidence="1">
    <location>
        <begin position="1"/>
        <end position="25"/>
    </location>
</feature>
<dbReference type="KEGG" id="rti:DC20_22010"/>
<accession>A0A0N7HXD2</accession>
<dbReference type="AlphaFoldDB" id="A0A0N7HXD2"/>
<evidence type="ECO:0000313" key="3">
    <source>
        <dbReference type="Proteomes" id="UP000061382"/>
    </source>
</evidence>